<protein>
    <recommendedName>
        <fullName evidence="2">Transglycosylase SLT domain-containing protein</fullName>
    </recommendedName>
</protein>
<dbReference type="InterPro" id="IPR050708">
    <property type="entry name" value="T6SS_VgrG/RHS"/>
</dbReference>
<gene>
    <name evidence="3" type="ORF">ENP06_05410</name>
</gene>
<feature type="region of interest" description="Disordered" evidence="1">
    <location>
        <begin position="533"/>
        <end position="568"/>
    </location>
</feature>
<organism evidence="3">
    <name type="scientific">Thermoanaerobaculum aquaticum</name>
    <dbReference type="NCBI Taxonomy" id="1312852"/>
    <lineage>
        <taxon>Bacteria</taxon>
        <taxon>Pseudomonadati</taxon>
        <taxon>Acidobacteriota</taxon>
        <taxon>Thermoanaerobaculia</taxon>
        <taxon>Thermoanaerobaculales</taxon>
        <taxon>Thermoanaerobaculaceae</taxon>
        <taxon>Thermoanaerobaculum</taxon>
    </lineage>
</organism>
<dbReference type="AlphaFoldDB" id="A0A7V1ZIP8"/>
<evidence type="ECO:0000256" key="1">
    <source>
        <dbReference type="SAM" id="MobiDB-lite"/>
    </source>
</evidence>
<dbReference type="InterPro" id="IPR022385">
    <property type="entry name" value="Rhs_assc_core"/>
</dbReference>
<dbReference type="Gene3D" id="2.180.10.10">
    <property type="entry name" value="RHS repeat-associated core"/>
    <property type="match status" value="1"/>
</dbReference>
<proteinExistence type="predicted"/>
<dbReference type="PANTHER" id="PTHR32305">
    <property type="match status" value="1"/>
</dbReference>
<feature type="compositionally biased region" description="Gly residues" evidence="1">
    <location>
        <begin position="533"/>
        <end position="552"/>
    </location>
</feature>
<dbReference type="Gene3D" id="1.10.530.10">
    <property type="match status" value="1"/>
</dbReference>
<comment type="caution">
    <text evidence="3">The sequence shown here is derived from an EMBL/GenBank/DDBJ whole genome shotgun (WGS) entry which is preliminary data.</text>
</comment>
<dbReference type="SUPFAM" id="SSF53955">
    <property type="entry name" value="Lysozyme-like"/>
    <property type="match status" value="1"/>
</dbReference>
<feature type="domain" description="Transglycosylase SLT" evidence="2">
    <location>
        <begin position="590"/>
        <end position="674"/>
    </location>
</feature>
<evidence type="ECO:0000259" key="2">
    <source>
        <dbReference type="Pfam" id="PF01464"/>
    </source>
</evidence>
<dbReference type="Pfam" id="PF01464">
    <property type="entry name" value="SLT"/>
    <property type="match status" value="1"/>
</dbReference>
<dbReference type="InterPro" id="IPR008258">
    <property type="entry name" value="Transglycosylase_SLT_dom_1"/>
</dbReference>
<name>A0A7V1ZIP8_9BACT</name>
<dbReference type="PANTHER" id="PTHR32305:SF15">
    <property type="entry name" value="PROTEIN RHSA-RELATED"/>
    <property type="match status" value="1"/>
</dbReference>
<dbReference type="EMBL" id="DSHW01000411">
    <property type="protein sequence ID" value="HEQ88833.1"/>
    <property type="molecule type" value="Genomic_DNA"/>
</dbReference>
<dbReference type="InterPro" id="IPR023346">
    <property type="entry name" value="Lysozyme-like_dom_sf"/>
</dbReference>
<sequence length="713" mass="76873">MVDGSQDLAYVYDKAGRLVQVKQASGAVLAEYTYGAANSGSNYALGKLVLAVRHNATDYGDEVVSESFTYGGRMGRLSGKQTQLALRYPRLETRTFVQSFVWNELGDLASQGYPDDQGLADPARVVSYGYDNGYLTAVGGFVTSQVYHANGMVFRRSLANGVMEEVALDSSKMARPGQMRVVGPSGQEYWNSGTFVYDGVGNVKALVRSSTDQDVYVYDLVSRLVYARFKTAGGGTKEESLSYDAFGNLLSSVTPPTDYGSRSWSVDGVNRLAGCGYDAAGRMTACGGLTLSWTAAGELGKVQGTGINRSFLYTASGEKVMVRNELLGTAAVSLRDLGGNPVRHYLYSGGSWSWLGDDIFVGRLRIAQVTSSGTRYFHVDHLGSVRRVSTGAGALEKAYDFFPYGLPVKETVGQERLWFGSYELEHQNTPDYTDDLYFLHARWYFPSMARFLSPDPVRGDPAQPQSLNLYAYVRGNPLNAVDPDGRAALWLTPSRERAMAMAASEADFVDSLAVWMLMKDMIWYALPQQSPGAGGGGGNPWQSSQGGGGGASAGTASNQTNTSSTPAKAQLTYEEVETLVKENNLSPFSVELIISIIWAESGFRPGSQNPASTATGLMQMTKGAAATVGAEHAEMTDPAKSVRAGTAYLAWIAKQVGSDKKLVVELYNAGVGYKADFVSGKRPYTYAPRIIDCEACLLAKPQDPRTCLAIIHP</sequence>
<reference evidence="3" key="1">
    <citation type="journal article" date="2020" name="mSystems">
        <title>Genome- and Community-Level Interaction Insights into Carbon Utilization and Element Cycling Functions of Hydrothermarchaeota in Hydrothermal Sediment.</title>
        <authorList>
            <person name="Zhou Z."/>
            <person name="Liu Y."/>
            <person name="Xu W."/>
            <person name="Pan J."/>
            <person name="Luo Z.H."/>
            <person name="Li M."/>
        </authorList>
    </citation>
    <scope>NUCLEOTIDE SEQUENCE [LARGE SCALE GENOMIC DNA]</scope>
    <source>
        <strain evidence="3">SpSt-186</strain>
    </source>
</reference>
<dbReference type="CDD" id="cd00254">
    <property type="entry name" value="LT-like"/>
    <property type="match status" value="1"/>
</dbReference>
<evidence type="ECO:0000313" key="3">
    <source>
        <dbReference type="EMBL" id="HEQ88833.1"/>
    </source>
</evidence>
<dbReference type="NCBIfam" id="TIGR03696">
    <property type="entry name" value="Rhs_assc_core"/>
    <property type="match status" value="1"/>
</dbReference>
<accession>A0A7V1ZIP8</accession>